<accession>A0A3S2UAI9</accession>
<organism evidence="3 4">
    <name type="scientific">Inhella crocodyli</name>
    <dbReference type="NCBI Taxonomy" id="2499851"/>
    <lineage>
        <taxon>Bacteria</taxon>
        <taxon>Pseudomonadati</taxon>
        <taxon>Pseudomonadota</taxon>
        <taxon>Betaproteobacteria</taxon>
        <taxon>Burkholderiales</taxon>
        <taxon>Sphaerotilaceae</taxon>
        <taxon>Inhella</taxon>
    </lineage>
</organism>
<keyword evidence="1" id="KW-0732">Signal</keyword>
<dbReference type="InterPro" id="IPR029058">
    <property type="entry name" value="AB_hydrolase_fold"/>
</dbReference>
<protein>
    <recommendedName>
        <fullName evidence="2">Serine aminopeptidase S33 domain-containing protein</fullName>
    </recommendedName>
</protein>
<dbReference type="PANTHER" id="PTHR12277:SF79">
    <property type="entry name" value="XAA-PRO DIPEPTIDYL-PEPTIDASE-RELATED"/>
    <property type="match status" value="1"/>
</dbReference>
<feature type="chain" id="PRO_5018753359" description="Serine aminopeptidase S33 domain-containing protein" evidence="1">
    <location>
        <begin position="21"/>
        <end position="290"/>
    </location>
</feature>
<dbReference type="OrthoDB" id="9798888at2"/>
<proteinExistence type="predicted"/>
<evidence type="ECO:0000256" key="1">
    <source>
        <dbReference type="SAM" id="SignalP"/>
    </source>
</evidence>
<feature type="signal peptide" evidence="1">
    <location>
        <begin position="1"/>
        <end position="20"/>
    </location>
</feature>
<feature type="domain" description="Serine aminopeptidase S33" evidence="2">
    <location>
        <begin position="85"/>
        <end position="190"/>
    </location>
</feature>
<dbReference type="PANTHER" id="PTHR12277">
    <property type="entry name" value="ALPHA/BETA HYDROLASE DOMAIN-CONTAINING PROTEIN"/>
    <property type="match status" value="1"/>
</dbReference>
<dbReference type="RefSeq" id="WP_127683918.1">
    <property type="nucleotide sequence ID" value="NZ_SACM01000005.1"/>
</dbReference>
<name>A0A3S2UAI9_9BURK</name>
<dbReference type="PROSITE" id="PS51257">
    <property type="entry name" value="PROKAR_LIPOPROTEIN"/>
    <property type="match status" value="1"/>
</dbReference>
<evidence type="ECO:0000259" key="2">
    <source>
        <dbReference type="Pfam" id="PF12146"/>
    </source>
</evidence>
<gene>
    <name evidence="3" type="ORF">EOD73_15330</name>
</gene>
<evidence type="ECO:0000313" key="3">
    <source>
        <dbReference type="EMBL" id="RVT82937.1"/>
    </source>
</evidence>
<dbReference type="Gene3D" id="3.40.50.1820">
    <property type="entry name" value="alpha/beta hydrolase"/>
    <property type="match status" value="1"/>
</dbReference>
<dbReference type="Proteomes" id="UP000288587">
    <property type="component" value="Unassembled WGS sequence"/>
</dbReference>
<dbReference type="InterPro" id="IPR022742">
    <property type="entry name" value="Hydrolase_4"/>
</dbReference>
<keyword evidence="4" id="KW-1185">Reference proteome</keyword>
<evidence type="ECO:0000313" key="4">
    <source>
        <dbReference type="Proteomes" id="UP000288587"/>
    </source>
</evidence>
<dbReference type="SUPFAM" id="SSF53474">
    <property type="entry name" value="alpha/beta-Hydrolases"/>
    <property type="match status" value="1"/>
</dbReference>
<sequence length="290" mass="30470">MRLSSLQCLGALLLTLGLSACQTIAVGEQDLLRSNAALKNPPLAPVFDSTAAQKVWPQATVAEWQVPVAPDLALRALHVQRPGAKGTVLFFGGNLFRADETAASLMRTWADAPVNLVLVDHRGHGRSPGAPTVALVAEDAVKLYDVARARTSGPLLVGGFSLGSFVAGHVAQQRPVDGLALVGTGTTVPDLIRGQLPWYAVPFVTLKIDPALEPVDNLRAVAAVKAPAVVISGAEDRTTPPAAARRVFDALPSPAKRWVLVPEVGHNGLLQRPETKEALTALARSVTQAN</sequence>
<dbReference type="EMBL" id="SACM01000005">
    <property type="protein sequence ID" value="RVT82937.1"/>
    <property type="molecule type" value="Genomic_DNA"/>
</dbReference>
<dbReference type="Pfam" id="PF12146">
    <property type="entry name" value="Hydrolase_4"/>
    <property type="match status" value="1"/>
</dbReference>
<comment type="caution">
    <text evidence="3">The sequence shown here is derived from an EMBL/GenBank/DDBJ whole genome shotgun (WGS) entry which is preliminary data.</text>
</comment>
<reference evidence="3 4" key="1">
    <citation type="submission" date="2019-01" db="EMBL/GenBank/DDBJ databases">
        <authorList>
            <person name="Chen W.-M."/>
        </authorList>
    </citation>
    <scope>NUCLEOTIDE SEQUENCE [LARGE SCALE GENOMIC DNA]</scope>
    <source>
        <strain evidence="3 4">CCP-18</strain>
    </source>
</reference>
<dbReference type="AlphaFoldDB" id="A0A3S2UAI9"/>